<evidence type="ECO:0000313" key="3">
    <source>
        <dbReference type="RefSeq" id="XP_030979488.1"/>
    </source>
</evidence>
<keyword evidence="1" id="KW-1133">Transmembrane helix</keyword>
<reference evidence="2 3" key="1">
    <citation type="journal article" date="2019" name="Mol. Biol. Evol.">
        <title>Blast fungal genomes show frequent chromosomal changes, gene gains and losses, and effector gene turnover.</title>
        <authorList>
            <person name="Gomez Luciano L.B."/>
            <person name="Jason Tsai I."/>
            <person name="Chuma I."/>
            <person name="Tosa Y."/>
            <person name="Chen Y.H."/>
            <person name="Li J.Y."/>
            <person name="Li M.Y."/>
            <person name="Jade Lu M.Y."/>
            <person name="Nakayashiki H."/>
            <person name="Li W.H."/>
        </authorList>
    </citation>
    <scope>NUCLEOTIDE SEQUENCE [LARGE SCALE GENOMIC DNA]</scope>
    <source>
        <strain evidence="2 3">NI907</strain>
    </source>
</reference>
<accession>A0A6P8AX43</accession>
<proteinExistence type="predicted"/>
<evidence type="ECO:0000313" key="2">
    <source>
        <dbReference type="Proteomes" id="UP000515153"/>
    </source>
</evidence>
<evidence type="ECO:0000256" key="1">
    <source>
        <dbReference type="SAM" id="Phobius"/>
    </source>
</evidence>
<keyword evidence="1" id="KW-0472">Membrane</keyword>
<feature type="transmembrane region" description="Helical" evidence="1">
    <location>
        <begin position="35"/>
        <end position="55"/>
    </location>
</feature>
<sequence>MSVKVRPIPVPDLPTWDAANLRDTRSLLLWFVGFYYYYFFSSSFRLVTVCSFLFLPTQPVLFYAGRLG</sequence>
<dbReference type="AlphaFoldDB" id="A0A6P8AX43"/>
<dbReference type="RefSeq" id="XP_030979488.1">
    <property type="nucleotide sequence ID" value="XM_031130366.1"/>
</dbReference>
<reference evidence="3" key="2">
    <citation type="submission" date="2019-10" db="EMBL/GenBank/DDBJ databases">
        <authorList>
            <consortium name="NCBI Genome Project"/>
        </authorList>
    </citation>
    <scope>NUCLEOTIDE SEQUENCE</scope>
    <source>
        <strain evidence="3">NI907</strain>
    </source>
</reference>
<keyword evidence="2" id="KW-1185">Reference proteome</keyword>
<protein>
    <submittedName>
        <fullName evidence="3">Uncharacterized protein</fullName>
    </submittedName>
</protein>
<dbReference type="Proteomes" id="UP000515153">
    <property type="component" value="Chromosome VII"/>
</dbReference>
<organism evidence="2 3">
    <name type="scientific">Pyricularia grisea</name>
    <name type="common">Crabgrass-specific blast fungus</name>
    <name type="synonym">Magnaporthe grisea</name>
    <dbReference type="NCBI Taxonomy" id="148305"/>
    <lineage>
        <taxon>Eukaryota</taxon>
        <taxon>Fungi</taxon>
        <taxon>Dikarya</taxon>
        <taxon>Ascomycota</taxon>
        <taxon>Pezizomycotina</taxon>
        <taxon>Sordariomycetes</taxon>
        <taxon>Sordariomycetidae</taxon>
        <taxon>Magnaporthales</taxon>
        <taxon>Pyriculariaceae</taxon>
        <taxon>Pyricularia</taxon>
    </lineage>
</organism>
<dbReference type="GeneID" id="41965274"/>
<keyword evidence="1" id="KW-0812">Transmembrane</keyword>
<name>A0A6P8AX43_PYRGI</name>
<gene>
    <name evidence="3" type="ORF">PgNI_10395</name>
</gene>
<dbReference type="KEGG" id="pgri:PgNI_10395"/>
<reference evidence="3" key="3">
    <citation type="submission" date="2025-08" db="UniProtKB">
        <authorList>
            <consortium name="RefSeq"/>
        </authorList>
    </citation>
    <scope>IDENTIFICATION</scope>
    <source>
        <strain evidence="3">NI907</strain>
    </source>
</reference>